<dbReference type="EMBL" id="GBRH01231240">
    <property type="protein sequence ID" value="JAD66655.1"/>
    <property type="molecule type" value="Transcribed_RNA"/>
</dbReference>
<sequence length="38" mass="4358">MYDVCTCAPVIRTSTELMLLEHAYPQKKRVQSSARTDD</sequence>
<protein>
    <submittedName>
        <fullName evidence="1">Uncharacterized protein</fullName>
    </submittedName>
</protein>
<reference evidence="1" key="2">
    <citation type="journal article" date="2015" name="Data Brief">
        <title>Shoot transcriptome of the giant reed, Arundo donax.</title>
        <authorList>
            <person name="Barrero R.A."/>
            <person name="Guerrero F.D."/>
            <person name="Moolhuijzen P."/>
            <person name="Goolsby J.A."/>
            <person name="Tidwell J."/>
            <person name="Bellgard S.E."/>
            <person name="Bellgard M.I."/>
        </authorList>
    </citation>
    <scope>NUCLEOTIDE SEQUENCE</scope>
    <source>
        <tissue evidence="1">Shoot tissue taken approximately 20 cm above the soil surface</tissue>
    </source>
</reference>
<evidence type="ECO:0000313" key="1">
    <source>
        <dbReference type="EMBL" id="JAD66655.1"/>
    </source>
</evidence>
<name>A0A0A9BZV1_ARUDO</name>
<accession>A0A0A9BZV1</accession>
<organism evidence="1">
    <name type="scientific">Arundo donax</name>
    <name type="common">Giant reed</name>
    <name type="synonym">Donax arundinaceus</name>
    <dbReference type="NCBI Taxonomy" id="35708"/>
    <lineage>
        <taxon>Eukaryota</taxon>
        <taxon>Viridiplantae</taxon>
        <taxon>Streptophyta</taxon>
        <taxon>Embryophyta</taxon>
        <taxon>Tracheophyta</taxon>
        <taxon>Spermatophyta</taxon>
        <taxon>Magnoliopsida</taxon>
        <taxon>Liliopsida</taxon>
        <taxon>Poales</taxon>
        <taxon>Poaceae</taxon>
        <taxon>PACMAD clade</taxon>
        <taxon>Arundinoideae</taxon>
        <taxon>Arundineae</taxon>
        <taxon>Arundo</taxon>
    </lineage>
</organism>
<proteinExistence type="predicted"/>
<reference evidence="1" key="1">
    <citation type="submission" date="2014-09" db="EMBL/GenBank/DDBJ databases">
        <authorList>
            <person name="Magalhaes I.L.F."/>
            <person name="Oliveira U."/>
            <person name="Santos F.R."/>
            <person name="Vidigal T.H.D.A."/>
            <person name="Brescovit A.D."/>
            <person name="Santos A.J."/>
        </authorList>
    </citation>
    <scope>NUCLEOTIDE SEQUENCE</scope>
    <source>
        <tissue evidence="1">Shoot tissue taken approximately 20 cm above the soil surface</tissue>
    </source>
</reference>
<dbReference type="AlphaFoldDB" id="A0A0A9BZV1"/>